<reference evidence="1 2" key="2">
    <citation type="journal article" date="2022" name="Mol. Ecol. Resour.">
        <title>The genomes of chicory, endive, great burdock and yacon provide insights into Asteraceae paleo-polyploidization history and plant inulin production.</title>
        <authorList>
            <person name="Fan W."/>
            <person name="Wang S."/>
            <person name="Wang H."/>
            <person name="Wang A."/>
            <person name="Jiang F."/>
            <person name="Liu H."/>
            <person name="Zhao H."/>
            <person name="Xu D."/>
            <person name="Zhang Y."/>
        </authorList>
    </citation>
    <scope>NUCLEOTIDE SEQUENCE [LARGE SCALE GENOMIC DNA]</scope>
    <source>
        <strain evidence="2">cv. Punajuju</strain>
        <tissue evidence="1">Leaves</tissue>
    </source>
</reference>
<gene>
    <name evidence="1" type="ORF">L2E82_26728</name>
</gene>
<proteinExistence type="predicted"/>
<keyword evidence="2" id="KW-1185">Reference proteome</keyword>
<evidence type="ECO:0000313" key="2">
    <source>
        <dbReference type="Proteomes" id="UP001055811"/>
    </source>
</evidence>
<sequence>MTEVRISDYLHKHLDSSTAAFDAIDHMHSNWNNSKLDFTFLEYTKDTLNLVYPIETYSFLLRSFCQVGVHDFNQMKNFDCLPDSVTYNTLLNGFSCSGNVIKAREILLEMLLVDGSSCSCSPDVVTFTSTISGYCKQCNMQEALLTLILKMVKMKIMQICSLYVFLISS</sequence>
<reference evidence="2" key="1">
    <citation type="journal article" date="2022" name="Mol. Ecol. Resour.">
        <title>The genomes of chicory, endive, great burdock and yacon provide insights into Asteraceae palaeo-polyploidization history and plant inulin production.</title>
        <authorList>
            <person name="Fan W."/>
            <person name="Wang S."/>
            <person name="Wang H."/>
            <person name="Wang A."/>
            <person name="Jiang F."/>
            <person name="Liu H."/>
            <person name="Zhao H."/>
            <person name="Xu D."/>
            <person name="Zhang Y."/>
        </authorList>
    </citation>
    <scope>NUCLEOTIDE SEQUENCE [LARGE SCALE GENOMIC DNA]</scope>
    <source>
        <strain evidence="2">cv. Punajuju</strain>
    </source>
</reference>
<organism evidence="1 2">
    <name type="scientific">Cichorium intybus</name>
    <name type="common">Chicory</name>
    <dbReference type="NCBI Taxonomy" id="13427"/>
    <lineage>
        <taxon>Eukaryota</taxon>
        <taxon>Viridiplantae</taxon>
        <taxon>Streptophyta</taxon>
        <taxon>Embryophyta</taxon>
        <taxon>Tracheophyta</taxon>
        <taxon>Spermatophyta</taxon>
        <taxon>Magnoliopsida</taxon>
        <taxon>eudicotyledons</taxon>
        <taxon>Gunneridae</taxon>
        <taxon>Pentapetalae</taxon>
        <taxon>asterids</taxon>
        <taxon>campanulids</taxon>
        <taxon>Asterales</taxon>
        <taxon>Asteraceae</taxon>
        <taxon>Cichorioideae</taxon>
        <taxon>Cichorieae</taxon>
        <taxon>Cichoriinae</taxon>
        <taxon>Cichorium</taxon>
    </lineage>
</organism>
<evidence type="ECO:0000313" key="1">
    <source>
        <dbReference type="EMBL" id="KAI3736743.1"/>
    </source>
</evidence>
<dbReference type="Proteomes" id="UP001055811">
    <property type="component" value="Linkage Group LG05"/>
</dbReference>
<protein>
    <submittedName>
        <fullName evidence="1">Uncharacterized protein</fullName>
    </submittedName>
</protein>
<comment type="caution">
    <text evidence="1">The sequence shown here is derived from an EMBL/GenBank/DDBJ whole genome shotgun (WGS) entry which is preliminary data.</text>
</comment>
<accession>A0ACB9CRF3</accession>
<name>A0ACB9CRF3_CICIN</name>
<dbReference type="EMBL" id="CM042013">
    <property type="protein sequence ID" value="KAI3736743.1"/>
    <property type="molecule type" value="Genomic_DNA"/>
</dbReference>